<organism evidence="5 6">
    <name type="scientific">Saccharibacter floricola DSM 15669</name>
    <dbReference type="NCBI Taxonomy" id="1123227"/>
    <lineage>
        <taxon>Bacteria</taxon>
        <taxon>Pseudomonadati</taxon>
        <taxon>Pseudomonadota</taxon>
        <taxon>Alphaproteobacteria</taxon>
        <taxon>Acetobacterales</taxon>
        <taxon>Acetobacteraceae</taxon>
        <taxon>Saccharibacter</taxon>
    </lineage>
</organism>
<gene>
    <name evidence="5" type="ORF">AA15669_1059</name>
</gene>
<dbReference type="SUPFAM" id="SSF111283">
    <property type="entry name" value="Putative modulator of DNA gyrase, PmbA/TldD"/>
    <property type="match status" value="1"/>
</dbReference>
<feature type="domain" description="Metalloprotease TldD/E N-terminal" evidence="2">
    <location>
        <begin position="23"/>
        <end position="87"/>
    </location>
</feature>
<dbReference type="InterPro" id="IPR035068">
    <property type="entry name" value="TldD/PmbA_N"/>
</dbReference>
<dbReference type="Pfam" id="PF19290">
    <property type="entry name" value="PmbA_TldD_2nd"/>
    <property type="match status" value="1"/>
</dbReference>
<proteinExistence type="inferred from homology"/>
<dbReference type="Pfam" id="PF19289">
    <property type="entry name" value="PmbA_TldD_3rd"/>
    <property type="match status" value="1"/>
</dbReference>
<dbReference type="Pfam" id="PF01523">
    <property type="entry name" value="PmbA_TldD_1st"/>
    <property type="match status" value="1"/>
</dbReference>
<comment type="caution">
    <text evidence="5">The sequence shown here is derived from an EMBL/GenBank/DDBJ whole genome shotgun (WGS) entry which is preliminary data.</text>
</comment>
<dbReference type="Gene3D" id="3.30.2290.10">
    <property type="entry name" value="PmbA/TldD superfamily"/>
    <property type="match status" value="1"/>
</dbReference>
<feature type="domain" description="Metalloprotease TldD/E C-terminal" evidence="3">
    <location>
        <begin position="231"/>
        <end position="447"/>
    </location>
</feature>
<evidence type="ECO:0000259" key="3">
    <source>
        <dbReference type="Pfam" id="PF19289"/>
    </source>
</evidence>
<accession>A0ABQ0NYP4</accession>
<dbReference type="PANTHER" id="PTHR43421">
    <property type="entry name" value="METALLOPROTEASE PMBA"/>
    <property type="match status" value="1"/>
</dbReference>
<dbReference type="InterPro" id="IPR002510">
    <property type="entry name" value="Metalloprtase-TldD/E_N"/>
</dbReference>
<comment type="similarity">
    <text evidence="1">Belongs to the peptidase U62 family.</text>
</comment>
<feature type="domain" description="Metalloprotease TldD/E central" evidence="4">
    <location>
        <begin position="119"/>
        <end position="224"/>
    </location>
</feature>
<dbReference type="InterPro" id="IPR036059">
    <property type="entry name" value="TldD/PmbA_sf"/>
</dbReference>
<evidence type="ECO:0000313" key="6">
    <source>
        <dbReference type="Proteomes" id="UP001062901"/>
    </source>
</evidence>
<dbReference type="InterPro" id="IPR045569">
    <property type="entry name" value="Metalloprtase-TldD/E_C"/>
</dbReference>
<name>A0ABQ0NYP4_9PROT</name>
<dbReference type="InterPro" id="IPR045570">
    <property type="entry name" value="Metalloprtase-TldD/E_cen_dom"/>
</dbReference>
<evidence type="ECO:0000259" key="4">
    <source>
        <dbReference type="Pfam" id="PF19290"/>
    </source>
</evidence>
<dbReference type="InterPro" id="IPR047657">
    <property type="entry name" value="PmbA"/>
</dbReference>
<dbReference type="PANTHER" id="PTHR43421:SF1">
    <property type="entry name" value="METALLOPROTEASE PMBA"/>
    <property type="match status" value="1"/>
</dbReference>
<sequence>MNDFSSLLQQALQAAKRNGADHADVVATRSHSQSAMVRQGKAEGIKHADNISLGLRVFRGQRIATVSGNDVSSNALDQLAERACAMAKIVPPSPYDGLADHPLEAPDQALIRSLDMFDDSPAPDTARLLDKALEMERAALSHKGITNSSGASASAGRTDIALATSGGFYGAYQRSQFGLGVSVLAGEGDKMERDYAFHSTLHQTDLRTPEALGHEAAERALARLNPGRPKTGHYPVIFDRRISSSLLGHLASAINGAAIARGSSFLKDKMGQSIFADGITITDDPTLARQAGSRPFDGEGCATSRLNIVENGVLNHWLLDSRCARQLSLTPNGRAVRSLDGSVHPSSSNLFLQTGSVSVEELCQDIKEGVLITELMGNAINMLTGDYSRGASGFMIRNGHKAEAVSGLTIAGNLHEMFTHLRPADDLQFDQAVNAPSIRLDSMTIAGE</sequence>
<evidence type="ECO:0000313" key="5">
    <source>
        <dbReference type="EMBL" id="GBQ06719.1"/>
    </source>
</evidence>
<reference evidence="5" key="1">
    <citation type="submission" date="2013-04" db="EMBL/GenBank/DDBJ databases">
        <title>The genome sequencing project of 58 acetic acid bacteria.</title>
        <authorList>
            <person name="Okamoto-Kainuma A."/>
            <person name="Ishikawa M."/>
            <person name="Umino S."/>
            <person name="Koizumi Y."/>
            <person name="Shiwa Y."/>
            <person name="Yoshikawa H."/>
            <person name="Matsutani M."/>
            <person name="Matsushita K."/>
        </authorList>
    </citation>
    <scope>NUCLEOTIDE SEQUENCE</scope>
    <source>
        <strain evidence="5">DSM 15669</strain>
    </source>
</reference>
<protein>
    <submittedName>
        <fullName evidence="5">Zinc-dependent microcin-processing U62/PmbA/TldD</fullName>
    </submittedName>
</protein>
<dbReference type="EMBL" id="BAQD01000015">
    <property type="protein sequence ID" value="GBQ06719.1"/>
    <property type="molecule type" value="Genomic_DNA"/>
</dbReference>
<evidence type="ECO:0000256" key="1">
    <source>
        <dbReference type="ARBA" id="ARBA00005836"/>
    </source>
</evidence>
<dbReference type="Proteomes" id="UP001062901">
    <property type="component" value="Unassembled WGS sequence"/>
</dbReference>
<keyword evidence="6" id="KW-1185">Reference proteome</keyword>
<evidence type="ECO:0000259" key="2">
    <source>
        <dbReference type="Pfam" id="PF01523"/>
    </source>
</evidence>
<dbReference type="RefSeq" id="WP_018979215.1">
    <property type="nucleotide sequence ID" value="NZ_BAQD01000015.1"/>
</dbReference>